<dbReference type="PIRSF" id="PIRSF007023">
    <property type="entry name" value="UDP-Galf_transf"/>
    <property type="match status" value="1"/>
</dbReference>
<evidence type="ECO:0000259" key="3">
    <source>
        <dbReference type="Pfam" id="PF26337"/>
    </source>
</evidence>
<dbReference type="Pfam" id="PF26334">
    <property type="entry name" value="Gtf3_N"/>
    <property type="match status" value="1"/>
</dbReference>
<organism evidence="4 5">
    <name type="scientific">Lactococcus lactis</name>
    <dbReference type="NCBI Taxonomy" id="1358"/>
    <lineage>
        <taxon>Bacteria</taxon>
        <taxon>Bacillati</taxon>
        <taxon>Bacillota</taxon>
        <taxon>Bacilli</taxon>
        <taxon>Lactobacillales</taxon>
        <taxon>Streptococcaceae</taxon>
        <taxon>Lactococcus</taxon>
    </lineage>
</organism>
<keyword evidence="1" id="KW-0808">Transferase</keyword>
<accession>A0A443LKM4</accession>
<dbReference type="InterPro" id="IPR058592">
    <property type="entry name" value="Gtf3_C"/>
</dbReference>
<feature type="domain" description="Glucosyltransferase 3-like N-terminal" evidence="2">
    <location>
        <begin position="9"/>
        <end position="153"/>
    </location>
</feature>
<proteinExistence type="predicted"/>
<dbReference type="InterPro" id="IPR058591">
    <property type="entry name" value="Gtf3_N"/>
</dbReference>
<dbReference type="EMBL" id="SAXH01000001">
    <property type="protein sequence ID" value="RWR49746.1"/>
    <property type="molecule type" value="Genomic_DNA"/>
</dbReference>
<protein>
    <recommendedName>
        <fullName evidence="6">Galactofuranose transferase</fullName>
    </recommendedName>
</protein>
<evidence type="ECO:0000256" key="1">
    <source>
        <dbReference type="ARBA" id="ARBA00022679"/>
    </source>
</evidence>
<dbReference type="Gene3D" id="3.40.50.2000">
    <property type="entry name" value="Glycogen Phosphorylase B"/>
    <property type="match status" value="2"/>
</dbReference>
<dbReference type="RefSeq" id="WP_128267488.1">
    <property type="nucleotide sequence ID" value="NZ_JACCJA010000002.1"/>
</dbReference>
<dbReference type="NCBIfam" id="NF007326">
    <property type="entry name" value="PRK09814.2-3"/>
    <property type="match status" value="1"/>
</dbReference>
<gene>
    <name evidence="4" type="ORF">EO246_01125</name>
</gene>
<dbReference type="Proteomes" id="UP000285859">
    <property type="component" value="Unassembled WGS sequence"/>
</dbReference>
<dbReference type="SUPFAM" id="SSF53756">
    <property type="entry name" value="UDP-Glycosyltransferase/glycogen phosphorylase"/>
    <property type="match status" value="1"/>
</dbReference>
<evidence type="ECO:0008006" key="6">
    <source>
        <dbReference type="Google" id="ProtNLM"/>
    </source>
</evidence>
<comment type="caution">
    <text evidence="4">The sequence shown here is derived from an EMBL/GenBank/DDBJ whole genome shotgun (WGS) entry which is preliminary data.</text>
</comment>
<dbReference type="Pfam" id="PF26337">
    <property type="entry name" value="Gtf3_C"/>
    <property type="match status" value="1"/>
</dbReference>
<dbReference type="AlphaFoldDB" id="A0A443LKM4"/>
<feature type="domain" description="Glucosyltransferase 3-like C-terminal" evidence="3">
    <location>
        <begin position="172"/>
        <end position="336"/>
    </location>
</feature>
<evidence type="ECO:0000313" key="5">
    <source>
        <dbReference type="Proteomes" id="UP000285859"/>
    </source>
</evidence>
<evidence type="ECO:0000313" key="4">
    <source>
        <dbReference type="EMBL" id="RWR49746.1"/>
    </source>
</evidence>
<sequence length="345" mass="39261">MDFSIPIDQTAGAKAKIDSDTIFKASGYKSLFSHHIQTNKVYINKILNIILGIISLTFIKKGSVITTNYPPNLIDKKIVWSYLYKIKRIKKIKLIILIHDLDFIRNNDNDSNQEKKYIEQLDVADAIIVHNTKMIDLLVEKGLSKDKLIDLKIFDYLADIRSSGGSYGNKFIVAGNLDIQKSQYLSKISKIDGVYFNLYGPGYNQNDYDNDKSKYYGSFPSESIPNVIQGSYGLVWDSEDLQGGVGPYGDYQRYNNPHKTSLYLAAGFPVVVWKKAALAPFIVENNLGFVVDNLYELHSKIEKLSENEYNRMKLNVKEIGQKIYSGYFLNEALKKAETVIEENKL</sequence>
<reference evidence="4 5" key="1">
    <citation type="submission" date="2019-01" db="EMBL/GenBank/DDBJ databases">
        <title>Whole genome sequence of Lactococcus lactis isolated from cow milk.</title>
        <authorList>
            <person name="Sundararaman A."/>
            <person name="Tamang J.-P."/>
            <person name="Halami P."/>
        </authorList>
    </citation>
    <scope>NUCLEOTIDE SEQUENCE [LARGE SCALE GENOMIC DNA]</scope>
    <source>
        <strain evidence="4 5">C2D</strain>
    </source>
</reference>
<name>A0A443LKM4_9LACT</name>
<evidence type="ECO:0000259" key="2">
    <source>
        <dbReference type="Pfam" id="PF26334"/>
    </source>
</evidence>